<dbReference type="GO" id="GO:0050661">
    <property type="term" value="F:NADP binding"/>
    <property type="evidence" value="ECO:0007669"/>
    <property type="project" value="TreeGrafter"/>
</dbReference>
<dbReference type="GO" id="GO:0004764">
    <property type="term" value="F:shikimate 3-dehydrogenase (NADP+) activity"/>
    <property type="evidence" value="ECO:0007669"/>
    <property type="project" value="InterPro"/>
</dbReference>
<dbReference type="GO" id="GO:0019632">
    <property type="term" value="P:shikimate metabolic process"/>
    <property type="evidence" value="ECO:0007669"/>
    <property type="project" value="TreeGrafter"/>
</dbReference>
<comment type="caution">
    <text evidence="5">The sequence shown here is derived from an EMBL/GenBank/DDBJ whole genome shotgun (WGS) entry which is preliminary data.</text>
</comment>
<name>A0A5D0REY7_9FLAO</name>
<dbReference type="GO" id="GO:0009423">
    <property type="term" value="P:chorismate biosynthetic process"/>
    <property type="evidence" value="ECO:0007669"/>
    <property type="project" value="TreeGrafter"/>
</dbReference>
<dbReference type="SUPFAM" id="SSF51735">
    <property type="entry name" value="NAD(P)-binding Rossmann-fold domains"/>
    <property type="match status" value="1"/>
</dbReference>
<dbReference type="AlphaFoldDB" id="A0A5D0REY7"/>
<dbReference type="Pfam" id="PF08501">
    <property type="entry name" value="Shikimate_dh_N"/>
    <property type="match status" value="1"/>
</dbReference>
<keyword evidence="6" id="KW-1185">Reference proteome</keyword>
<feature type="domain" description="Shikimate dehydrogenase substrate binding N-terminal" evidence="4">
    <location>
        <begin position="6"/>
        <end position="87"/>
    </location>
</feature>
<evidence type="ECO:0000259" key="4">
    <source>
        <dbReference type="Pfam" id="PF08501"/>
    </source>
</evidence>
<dbReference type="CDD" id="cd01065">
    <property type="entry name" value="NAD_bind_Shikimate_DH"/>
    <property type="match status" value="1"/>
</dbReference>
<keyword evidence="3" id="KW-0057">Aromatic amino acid biosynthesis</keyword>
<organism evidence="5 6">
    <name type="scientific">Bizionia myxarmorum</name>
    <dbReference type="NCBI Taxonomy" id="291186"/>
    <lineage>
        <taxon>Bacteria</taxon>
        <taxon>Pseudomonadati</taxon>
        <taxon>Bacteroidota</taxon>
        <taxon>Flavobacteriia</taxon>
        <taxon>Flavobacteriales</taxon>
        <taxon>Flavobacteriaceae</taxon>
        <taxon>Bizionia</taxon>
    </lineage>
</organism>
<dbReference type="OrthoDB" id="9792692at2"/>
<dbReference type="Gene3D" id="3.40.50.720">
    <property type="entry name" value="NAD(P)-binding Rossmann-like Domain"/>
    <property type="match status" value="1"/>
</dbReference>
<dbReference type="SUPFAM" id="SSF53223">
    <property type="entry name" value="Aminoacid dehydrogenase-like, N-terminal domain"/>
    <property type="match status" value="1"/>
</dbReference>
<protein>
    <submittedName>
        <fullName evidence="5">Shikimate dehydrogenase</fullName>
    </submittedName>
</protein>
<evidence type="ECO:0000256" key="3">
    <source>
        <dbReference type="ARBA" id="ARBA00023141"/>
    </source>
</evidence>
<dbReference type="GO" id="GO:0005829">
    <property type="term" value="C:cytosol"/>
    <property type="evidence" value="ECO:0007669"/>
    <property type="project" value="TreeGrafter"/>
</dbReference>
<dbReference type="PANTHER" id="PTHR21089">
    <property type="entry name" value="SHIKIMATE DEHYDROGENASE"/>
    <property type="match status" value="1"/>
</dbReference>
<dbReference type="InterPro" id="IPR036291">
    <property type="entry name" value="NAD(P)-bd_dom_sf"/>
</dbReference>
<evidence type="ECO:0000313" key="6">
    <source>
        <dbReference type="Proteomes" id="UP000323720"/>
    </source>
</evidence>
<comment type="pathway">
    <text evidence="1">Metabolic intermediate biosynthesis; chorismate biosynthesis; chorismate from D-erythrose 4-phosphate and phosphoenolpyruvate: step 4/7.</text>
</comment>
<dbReference type="InterPro" id="IPR046346">
    <property type="entry name" value="Aminoacid_DH-like_N_sf"/>
</dbReference>
<keyword evidence="2" id="KW-0560">Oxidoreductase</keyword>
<evidence type="ECO:0000313" key="5">
    <source>
        <dbReference type="EMBL" id="TYB79589.1"/>
    </source>
</evidence>
<gene>
    <name evidence="5" type="ORF">ES674_07485</name>
</gene>
<evidence type="ECO:0000256" key="2">
    <source>
        <dbReference type="ARBA" id="ARBA00023002"/>
    </source>
</evidence>
<proteinExistence type="predicted"/>
<dbReference type="PANTHER" id="PTHR21089:SF1">
    <property type="entry name" value="BIFUNCTIONAL 3-DEHYDROQUINATE DEHYDRATASE_SHIKIMATE DEHYDROGENASE, CHLOROPLASTIC"/>
    <property type="match status" value="1"/>
</dbReference>
<dbReference type="InterPro" id="IPR013708">
    <property type="entry name" value="Shikimate_DH-bd_N"/>
</dbReference>
<dbReference type="GO" id="GO:0009073">
    <property type="term" value="P:aromatic amino acid family biosynthetic process"/>
    <property type="evidence" value="ECO:0007669"/>
    <property type="project" value="UniProtKB-KW"/>
</dbReference>
<sequence length="245" mass="27760">MRKFGLIGRNISYSFSQNYFTTKFTSEGIEDASYQNFDIPNIKAVLDLFKQSDIVGLNVTIPYKETIIPYLDTLDEKAKQIGAVNTIKCMANGELIGYNTDCYGFKKSLQPLLKPIHTRALILGTGGASKAVAFTLDELGIPYQFVSRNVEKPNCITYQDVTESTINQNLILINCTPLGTFPNIKDTPQIPYKFLTETHILYDLIYNPEETLFLKQGRKKNATTINGLLMLKLQAEEAWRIWNHN</sequence>
<accession>A0A5D0REY7</accession>
<dbReference type="Gene3D" id="3.40.50.10860">
    <property type="entry name" value="Leucine Dehydrogenase, chain A, domain 1"/>
    <property type="match status" value="1"/>
</dbReference>
<dbReference type="EMBL" id="VSKK01000001">
    <property type="protein sequence ID" value="TYB79589.1"/>
    <property type="molecule type" value="Genomic_DNA"/>
</dbReference>
<dbReference type="InterPro" id="IPR022893">
    <property type="entry name" value="Shikimate_DH_fam"/>
</dbReference>
<dbReference type="Proteomes" id="UP000323720">
    <property type="component" value="Unassembled WGS sequence"/>
</dbReference>
<evidence type="ECO:0000256" key="1">
    <source>
        <dbReference type="ARBA" id="ARBA00004871"/>
    </source>
</evidence>
<keyword evidence="3" id="KW-0028">Amino-acid biosynthesis</keyword>
<dbReference type="RefSeq" id="WP_148403322.1">
    <property type="nucleotide sequence ID" value="NZ_VSKK01000001.1"/>
</dbReference>
<reference evidence="5 6" key="1">
    <citation type="submission" date="2019-08" db="EMBL/GenBank/DDBJ databases">
        <title>Genomes of Antarctic Bizionia species.</title>
        <authorList>
            <person name="Bowman J.P."/>
        </authorList>
    </citation>
    <scope>NUCLEOTIDE SEQUENCE [LARGE SCALE GENOMIC DNA]</scope>
    <source>
        <strain evidence="5 6">ADA-4</strain>
    </source>
</reference>